<evidence type="ECO:0000313" key="3">
    <source>
        <dbReference type="EMBL" id="KRS11268.1"/>
    </source>
</evidence>
<feature type="domain" description="SH3b" evidence="2">
    <location>
        <begin position="35"/>
        <end position="88"/>
    </location>
</feature>
<name>A0A0T5NQT7_9RHOB</name>
<organism evidence="3 4">
    <name type="scientific">Roseovarius atlanticus</name>
    <dbReference type="NCBI Taxonomy" id="1641875"/>
    <lineage>
        <taxon>Bacteria</taxon>
        <taxon>Pseudomonadati</taxon>
        <taxon>Pseudomonadota</taxon>
        <taxon>Alphaproteobacteria</taxon>
        <taxon>Rhodobacterales</taxon>
        <taxon>Roseobacteraceae</taxon>
        <taxon>Roseovarius</taxon>
    </lineage>
</organism>
<dbReference type="PATRIC" id="fig|1641875.4.peg.1886"/>
<dbReference type="OrthoDB" id="5489750at2"/>
<dbReference type="EMBL" id="LAXJ01000020">
    <property type="protein sequence ID" value="KRS11268.1"/>
    <property type="molecule type" value="Genomic_DNA"/>
</dbReference>
<evidence type="ECO:0000256" key="1">
    <source>
        <dbReference type="SAM" id="SignalP"/>
    </source>
</evidence>
<keyword evidence="1" id="KW-0732">Signal</keyword>
<dbReference type="AlphaFoldDB" id="A0A0T5NQT7"/>
<keyword evidence="4" id="KW-1185">Reference proteome</keyword>
<accession>A0A0T5NQT7</accession>
<comment type="caution">
    <text evidence="3">The sequence shown here is derived from an EMBL/GenBank/DDBJ whole genome shotgun (WGS) entry which is preliminary data.</text>
</comment>
<reference evidence="3 4" key="1">
    <citation type="submission" date="2015-04" db="EMBL/GenBank/DDBJ databases">
        <title>The draft genome sequence of Roseovarius sp.R12b.</title>
        <authorList>
            <person name="Li G."/>
            <person name="Lai Q."/>
            <person name="Shao Z."/>
            <person name="Yan P."/>
        </authorList>
    </citation>
    <scope>NUCLEOTIDE SEQUENCE [LARGE SCALE GENOMIC DNA]</scope>
    <source>
        <strain evidence="3 4">R12B</strain>
    </source>
</reference>
<dbReference type="Proteomes" id="UP000051295">
    <property type="component" value="Unassembled WGS sequence"/>
</dbReference>
<dbReference type="Gene3D" id="2.30.30.40">
    <property type="entry name" value="SH3 Domains"/>
    <property type="match status" value="1"/>
</dbReference>
<dbReference type="STRING" id="1641875.XM53_16925"/>
<proteinExistence type="predicted"/>
<evidence type="ECO:0000259" key="2">
    <source>
        <dbReference type="Pfam" id="PF08239"/>
    </source>
</evidence>
<dbReference type="InterPro" id="IPR003646">
    <property type="entry name" value="SH3-like_bac-type"/>
</dbReference>
<feature type="chain" id="PRO_5006663812" description="SH3b domain-containing protein" evidence="1">
    <location>
        <begin position="20"/>
        <end position="203"/>
    </location>
</feature>
<protein>
    <recommendedName>
        <fullName evidence="2">SH3b domain-containing protein</fullName>
    </recommendedName>
</protein>
<dbReference type="Pfam" id="PF08239">
    <property type="entry name" value="SH3_3"/>
    <property type="match status" value="1"/>
</dbReference>
<gene>
    <name evidence="3" type="ORF">XM53_16925</name>
</gene>
<feature type="signal peptide" evidence="1">
    <location>
        <begin position="1"/>
        <end position="19"/>
    </location>
</feature>
<evidence type="ECO:0000313" key="4">
    <source>
        <dbReference type="Proteomes" id="UP000051295"/>
    </source>
</evidence>
<sequence>MKTLLSAFLLLLSATFVQAQALPAFYDVSGVAPDDVLNVRAGPGVGNSIIAKLTADARFVEVVAFDESREWARVNVDETTGWVALRFLDRRPDQPDDQLPRPLTCTGTEPFWSLDVASSASATLDRMDDDAISVATLDPVTSENRTDRYAIFGQSQTQVFTFMFQRDACTDGMSDRFYGMSVDLFVTEDSGVTYLTGCCNLAR</sequence>
<dbReference type="RefSeq" id="WP_057795446.1">
    <property type="nucleotide sequence ID" value="NZ_LAXJ01000020.1"/>
</dbReference>